<dbReference type="Proteomes" id="UP001345963">
    <property type="component" value="Unassembled WGS sequence"/>
</dbReference>
<name>A0ABU7A719_9TELE</name>
<accession>A0ABU7A719</accession>
<evidence type="ECO:0000313" key="3">
    <source>
        <dbReference type="Proteomes" id="UP001345963"/>
    </source>
</evidence>
<organism evidence="2 3">
    <name type="scientific">Ataeniobius toweri</name>
    <dbReference type="NCBI Taxonomy" id="208326"/>
    <lineage>
        <taxon>Eukaryota</taxon>
        <taxon>Metazoa</taxon>
        <taxon>Chordata</taxon>
        <taxon>Craniata</taxon>
        <taxon>Vertebrata</taxon>
        <taxon>Euteleostomi</taxon>
        <taxon>Actinopterygii</taxon>
        <taxon>Neopterygii</taxon>
        <taxon>Teleostei</taxon>
        <taxon>Neoteleostei</taxon>
        <taxon>Acanthomorphata</taxon>
        <taxon>Ovalentaria</taxon>
        <taxon>Atherinomorphae</taxon>
        <taxon>Cyprinodontiformes</taxon>
        <taxon>Goodeidae</taxon>
        <taxon>Ataeniobius</taxon>
    </lineage>
</organism>
<keyword evidence="1" id="KW-0732">Signal</keyword>
<protein>
    <submittedName>
        <fullName evidence="2">Uncharacterized protein</fullName>
    </submittedName>
</protein>
<proteinExistence type="predicted"/>
<evidence type="ECO:0000256" key="1">
    <source>
        <dbReference type="SAM" id="SignalP"/>
    </source>
</evidence>
<evidence type="ECO:0000313" key="2">
    <source>
        <dbReference type="EMBL" id="MED6233656.1"/>
    </source>
</evidence>
<feature type="signal peptide" evidence="1">
    <location>
        <begin position="1"/>
        <end position="20"/>
    </location>
</feature>
<dbReference type="EMBL" id="JAHUTI010003043">
    <property type="protein sequence ID" value="MED6233656.1"/>
    <property type="molecule type" value="Genomic_DNA"/>
</dbReference>
<feature type="chain" id="PRO_5046905950" evidence="1">
    <location>
        <begin position="21"/>
        <end position="108"/>
    </location>
</feature>
<sequence length="108" mass="12999">MMSSIWGFFFFFVTKPISNCDSKAEVHGKDLCYIPNVLFPTNEMFWLKKMENWNCGQKHMENICFTPCDHTIDWEKLHQKPEASISFYERQMLAERVRLYSERLLLNH</sequence>
<gene>
    <name evidence="2" type="ORF">ATANTOWER_014617</name>
</gene>
<comment type="caution">
    <text evidence="2">The sequence shown here is derived from an EMBL/GenBank/DDBJ whole genome shotgun (WGS) entry which is preliminary data.</text>
</comment>
<reference evidence="2 3" key="1">
    <citation type="submission" date="2021-07" db="EMBL/GenBank/DDBJ databases">
        <authorList>
            <person name="Palmer J.M."/>
        </authorList>
    </citation>
    <scope>NUCLEOTIDE SEQUENCE [LARGE SCALE GENOMIC DNA]</scope>
    <source>
        <strain evidence="2 3">AT_MEX2019</strain>
        <tissue evidence="2">Muscle</tissue>
    </source>
</reference>
<keyword evidence="3" id="KW-1185">Reference proteome</keyword>